<keyword evidence="1" id="KW-1133">Transmembrane helix</keyword>
<dbReference type="EMBL" id="CAJNOJ010000324">
    <property type="protein sequence ID" value="CAF1399338.1"/>
    <property type="molecule type" value="Genomic_DNA"/>
</dbReference>
<keyword evidence="1" id="KW-0812">Transmembrane</keyword>
<evidence type="ECO:0000313" key="4">
    <source>
        <dbReference type="Proteomes" id="UP000663828"/>
    </source>
</evidence>
<dbReference type="Proteomes" id="UP000663852">
    <property type="component" value="Unassembled WGS sequence"/>
</dbReference>
<dbReference type="SUPFAM" id="SSF53474">
    <property type="entry name" value="alpha/beta-Hydrolases"/>
    <property type="match status" value="1"/>
</dbReference>
<protein>
    <submittedName>
        <fullName evidence="3">Uncharacterized protein</fullName>
    </submittedName>
</protein>
<evidence type="ECO:0000313" key="2">
    <source>
        <dbReference type="EMBL" id="CAF1076391.1"/>
    </source>
</evidence>
<feature type="transmembrane region" description="Helical" evidence="1">
    <location>
        <begin position="6"/>
        <end position="24"/>
    </location>
</feature>
<reference evidence="3" key="1">
    <citation type="submission" date="2021-02" db="EMBL/GenBank/DDBJ databases">
        <authorList>
            <person name="Nowell W R."/>
        </authorList>
    </citation>
    <scope>NUCLEOTIDE SEQUENCE</scope>
</reference>
<sequence>MVLVTLLIVVFITIVLAIVYLQYFSKSRYRFRYLSKISGLTSIKFSVLEQNRQTYYPANPECRCHPNHASIIVPQTNCPHRSETLFISFAGAALLVGGFTFTEWKSTIKLLDSQADILFLTDPAQSFFLQDSTYSWQGLTYCRSLVRNYSKLYRKVVLIGASMGASMVCMCSDLATLSIAFNPIFNPSLVANAYYFYRVLWKYPKTLILKQVQTNIDKITNENLPSILHVHWSKNSHDDIIQANFISNLNFMHFTDVKECTKQQGVYFWLHKCDSHGLPQYLKNEGILADILRSHVSA</sequence>
<organism evidence="3 5">
    <name type="scientific">Adineta ricciae</name>
    <name type="common">Rotifer</name>
    <dbReference type="NCBI Taxonomy" id="249248"/>
    <lineage>
        <taxon>Eukaryota</taxon>
        <taxon>Metazoa</taxon>
        <taxon>Spiralia</taxon>
        <taxon>Gnathifera</taxon>
        <taxon>Rotifera</taxon>
        <taxon>Eurotatoria</taxon>
        <taxon>Bdelloidea</taxon>
        <taxon>Adinetida</taxon>
        <taxon>Adinetidae</taxon>
        <taxon>Adineta</taxon>
    </lineage>
</organism>
<dbReference type="Proteomes" id="UP000663828">
    <property type="component" value="Unassembled WGS sequence"/>
</dbReference>
<dbReference type="AlphaFoldDB" id="A0A815L475"/>
<proteinExistence type="predicted"/>
<comment type="caution">
    <text evidence="3">The sequence shown here is derived from an EMBL/GenBank/DDBJ whole genome shotgun (WGS) entry which is preliminary data.</text>
</comment>
<name>A0A815L475_ADIRI</name>
<dbReference type="InterPro" id="IPR029058">
    <property type="entry name" value="AB_hydrolase_fold"/>
</dbReference>
<gene>
    <name evidence="3" type="ORF">EDS130_LOCUS35913</name>
    <name evidence="2" type="ORF">XAT740_LOCUS17089</name>
</gene>
<keyword evidence="1" id="KW-0472">Membrane</keyword>
<dbReference type="OrthoDB" id="676979at2759"/>
<accession>A0A815L475</accession>
<evidence type="ECO:0000313" key="3">
    <source>
        <dbReference type="EMBL" id="CAF1399338.1"/>
    </source>
</evidence>
<evidence type="ECO:0000313" key="5">
    <source>
        <dbReference type="Proteomes" id="UP000663852"/>
    </source>
</evidence>
<keyword evidence="4" id="KW-1185">Reference proteome</keyword>
<dbReference type="EMBL" id="CAJNOR010001107">
    <property type="protein sequence ID" value="CAF1076391.1"/>
    <property type="molecule type" value="Genomic_DNA"/>
</dbReference>
<evidence type="ECO:0000256" key="1">
    <source>
        <dbReference type="SAM" id="Phobius"/>
    </source>
</evidence>